<dbReference type="EMBL" id="ML120403">
    <property type="protein sequence ID" value="RPA97545.1"/>
    <property type="molecule type" value="Genomic_DNA"/>
</dbReference>
<evidence type="ECO:0000313" key="2">
    <source>
        <dbReference type="Proteomes" id="UP000276215"/>
    </source>
</evidence>
<accession>A0A3N4JH01</accession>
<organism evidence="1 2">
    <name type="scientific">Choiromyces venosus 120613-1</name>
    <dbReference type="NCBI Taxonomy" id="1336337"/>
    <lineage>
        <taxon>Eukaryota</taxon>
        <taxon>Fungi</taxon>
        <taxon>Dikarya</taxon>
        <taxon>Ascomycota</taxon>
        <taxon>Pezizomycotina</taxon>
        <taxon>Pezizomycetes</taxon>
        <taxon>Pezizales</taxon>
        <taxon>Tuberaceae</taxon>
        <taxon>Choiromyces</taxon>
    </lineage>
</organism>
<evidence type="ECO:0000313" key="1">
    <source>
        <dbReference type="EMBL" id="RPA97545.1"/>
    </source>
</evidence>
<protein>
    <submittedName>
        <fullName evidence="1">Uncharacterized protein</fullName>
    </submittedName>
</protein>
<dbReference type="OrthoDB" id="5572782at2759"/>
<keyword evidence="2" id="KW-1185">Reference proteome</keyword>
<dbReference type="AlphaFoldDB" id="A0A3N4JH01"/>
<reference evidence="1 2" key="1">
    <citation type="journal article" date="2018" name="Nat. Ecol. Evol.">
        <title>Pezizomycetes genomes reveal the molecular basis of ectomycorrhizal truffle lifestyle.</title>
        <authorList>
            <person name="Murat C."/>
            <person name="Payen T."/>
            <person name="Noel B."/>
            <person name="Kuo A."/>
            <person name="Morin E."/>
            <person name="Chen J."/>
            <person name="Kohler A."/>
            <person name="Krizsan K."/>
            <person name="Balestrini R."/>
            <person name="Da Silva C."/>
            <person name="Montanini B."/>
            <person name="Hainaut M."/>
            <person name="Levati E."/>
            <person name="Barry K.W."/>
            <person name="Belfiori B."/>
            <person name="Cichocki N."/>
            <person name="Clum A."/>
            <person name="Dockter R.B."/>
            <person name="Fauchery L."/>
            <person name="Guy J."/>
            <person name="Iotti M."/>
            <person name="Le Tacon F."/>
            <person name="Lindquist E.A."/>
            <person name="Lipzen A."/>
            <person name="Malagnac F."/>
            <person name="Mello A."/>
            <person name="Molinier V."/>
            <person name="Miyauchi S."/>
            <person name="Poulain J."/>
            <person name="Riccioni C."/>
            <person name="Rubini A."/>
            <person name="Sitrit Y."/>
            <person name="Splivallo R."/>
            <person name="Traeger S."/>
            <person name="Wang M."/>
            <person name="Zifcakova L."/>
            <person name="Wipf D."/>
            <person name="Zambonelli A."/>
            <person name="Paolocci F."/>
            <person name="Nowrousian M."/>
            <person name="Ottonello S."/>
            <person name="Baldrian P."/>
            <person name="Spatafora J.W."/>
            <person name="Henrissat B."/>
            <person name="Nagy L.G."/>
            <person name="Aury J.M."/>
            <person name="Wincker P."/>
            <person name="Grigoriev I.V."/>
            <person name="Bonfante P."/>
            <person name="Martin F.M."/>
        </authorList>
    </citation>
    <scope>NUCLEOTIDE SEQUENCE [LARGE SCALE GENOMIC DNA]</scope>
    <source>
        <strain evidence="1 2">120613-1</strain>
    </source>
</reference>
<sequence>MPDKHQICGVLPEYSHETPFLLLIASHRASVSRIDSGVPHRALTKQHLAQTTLWLAD</sequence>
<dbReference type="Proteomes" id="UP000276215">
    <property type="component" value="Unassembled WGS sequence"/>
</dbReference>
<name>A0A3N4JH01_9PEZI</name>
<gene>
    <name evidence="1" type="ORF">L873DRAFT_1809600</name>
</gene>
<proteinExistence type="predicted"/>